<protein>
    <recommendedName>
        <fullName evidence="4">Lipoprotein</fullName>
    </recommendedName>
</protein>
<proteinExistence type="predicted"/>
<dbReference type="AlphaFoldDB" id="A0A223KKS7"/>
<sequence>MKKLSFLLLFIILTVVGCNSVKDNNETELGMEKAQRIEVLEEPNTVVTVIDGEDIHEFIESLKVEQWESEKIPSGEKQGKIYKMFQEDTKTVINSNKNEEELKEISTIITYETGPYIEFIIKNVSLSFKVPDEVYEYLSTKW</sequence>
<keyword evidence="3" id="KW-1185">Reference proteome</keyword>
<dbReference type="KEGG" id="bcoh:BC6307_01060"/>
<dbReference type="EMBL" id="CP018866">
    <property type="protein sequence ID" value="AST89967.1"/>
    <property type="molecule type" value="Genomic_DNA"/>
</dbReference>
<evidence type="ECO:0000313" key="2">
    <source>
        <dbReference type="EMBL" id="AST89967.1"/>
    </source>
</evidence>
<dbReference type="PROSITE" id="PS51257">
    <property type="entry name" value="PROKAR_LIPOPROTEIN"/>
    <property type="match status" value="1"/>
</dbReference>
<keyword evidence="1" id="KW-0732">Signal</keyword>
<evidence type="ECO:0000256" key="1">
    <source>
        <dbReference type="SAM" id="SignalP"/>
    </source>
</evidence>
<name>A0A223KKS7_9BACI</name>
<feature type="signal peptide" evidence="1">
    <location>
        <begin position="1"/>
        <end position="17"/>
    </location>
</feature>
<evidence type="ECO:0000313" key="3">
    <source>
        <dbReference type="Proteomes" id="UP000215224"/>
    </source>
</evidence>
<evidence type="ECO:0008006" key="4">
    <source>
        <dbReference type="Google" id="ProtNLM"/>
    </source>
</evidence>
<organism evidence="2 3">
    <name type="scientific">Sutcliffiella cohnii</name>
    <dbReference type="NCBI Taxonomy" id="33932"/>
    <lineage>
        <taxon>Bacteria</taxon>
        <taxon>Bacillati</taxon>
        <taxon>Bacillota</taxon>
        <taxon>Bacilli</taxon>
        <taxon>Bacillales</taxon>
        <taxon>Bacillaceae</taxon>
        <taxon>Sutcliffiella</taxon>
    </lineage>
</organism>
<feature type="chain" id="PRO_5038807299" description="Lipoprotein" evidence="1">
    <location>
        <begin position="18"/>
        <end position="142"/>
    </location>
</feature>
<accession>A0A223KKS7</accession>
<gene>
    <name evidence="2" type="ORF">BC6307_01060</name>
</gene>
<reference evidence="2 3" key="1">
    <citation type="submission" date="2016-12" db="EMBL/GenBank/DDBJ databases">
        <title>The whole genome sequencing and assembly of Bacillus cohnii DSM 6307T strain.</title>
        <authorList>
            <person name="Lee Y.-J."/>
            <person name="Yi H."/>
            <person name="Bahn Y.-S."/>
            <person name="Kim J.F."/>
            <person name="Lee D.-W."/>
        </authorList>
    </citation>
    <scope>NUCLEOTIDE SEQUENCE [LARGE SCALE GENOMIC DNA]</scope>
    <source>
        <strain evidence="2 3">DSM 6307</strain>
    </source>
</reference>
<dbReference type="RefSeq" id="WP_066421453.1">
    <property type="nucleotide sequence ID" value="NZ_CP018866.1"/>
</dbReference>
<dbReference type="Proteomes" id="UP000215224">
    <property type="component" value="Chromosome"/>
</dbReference>